<accession>A0A2A4YRG9</accession>
<evidence type="ECO:0000256" key="1">
    <source>
        <dbReference type="ARBA" id="ARBA00023002"/>
    </source>
</evidence>
<dbReference type="Gene3D" id="3.50.50.60">
    <property type="entry name" value="FAD/NAD(P)-binding domain"/>
    <property type="match status" value="1"/>
</dbReference>
<protein>
    <submittedName>
        <fullName evidence="3">Amino acid oxidase</fullName>
    </submittedName>
</protein>
<dbReference type="AlphaFoldDB" id="A0A2A4YRG9"/>
<gene>
    <name evidence="3" type="ORF">COB13_15855</name>
</gene>
<dbReference type="PANTHER" id="PTHR13847:SF281">
    <property type="entry name" value="FAD DEPENDENT OXIDOREDUCTASE DOMAIN-CONTAINING PROTEIN"/>
    <property type="match status" value="1"/>
</dbReference>
<name>A0A2A4YRG9_9PROT</name>
<dbReference type="Pfam" id="PF01266">
    <property type="entry name" value="DAO"/>
    <property type="match status" value="1"/>
</dbReference>
<dbReference type="PANTHER" id="PTHR13847">
    <property type="entry name" value="SARCOSINE DEHYDROGENASE-RELATED"/>
    <property type="match status" value="1"/>
</dbReference>
<comment type="caution">
    <text evidence="3">The sequence shown here is derived from an EMBL/GenBank/DDBJ whole genome shotgun (WGS) entry which is preliminary data.</text>
</comment>
<evidence type="ECO:0000313" key="3">
    <source>
        <dbReference type="EMBL" id="PCI97402.1"/>
    </source>
</evidence>
<proteinExistence type="predicted"/>
<reference key="1">
    <citation type="submission" date="2017-08" db="EMBL/GenBank/DDBJ databases">
        <title>A dynamic microbial community with high functional redundancy inhabits the cold, oxic subseafloor aquifer.</title>
        <authorList>
            <person name="Tully B.J."/>
            <person name="Wheat C.G."/>
            <person name="Glazer B.T."/>
            <person name="Huber J.A."/>
        </authorList>
    </citation>
    <scope>NUCLEOTIDE SEQUENCE [LARGE SCALE GENOMIC DNA]</scope>
</reference>
<dbReference type="InterPro" id="IPR036188">
    <property type="entry name" value="FAD/NAD-bd_sf"/>
</dbReference>
<reference evidence="3" key="2">
    <citation type="journal article" date="2018" name="ISME J.">
        <title>A dynamic microbial community with high functional redundancy inhabits the cold, oxic subseafloor aquifer.</title>
        <authorList>
            <person name="Tully B.J."/>
            <person name="Wheat C.G."/>
            <person name="Glazer B.T."/>
            <person name="Huber J.A."/>
        </authorList>
    </citation>
    <scope>NUCLEOTIDE SEQUENCE</scope>
    <source>
        <strain evidence="3">NORP83</strain>
    </source>
</reference>
<dbReference type="InterPro" id="IPR006076">
    <property type="entry name" value="FAD-dep_OxRdtase"/>
</dbReference>
<evidence type="ECO:0000259" key="2">
    <source>
        <dbReference type="Pfam" id="PF01266"/>
    </source>
</evidence>
<dbReference type="Gene3D" id="3.30.9.10">
    <property type="entry name" value="D-Amino Acid Oxidase, subunit A, domain 2"/>
    <property type="match status" value="1"/>
</dbReference>
<dbReference type="GO" id="GO:0016491">
    <property type="term" value="F:oxidoreductase activity"/>
    <property type="evidence" value="ECO:0007669"/>
    <property type="project" value="UniProtKB-KW"/>
</dbReference>
<keyword evidence="1" id="KW-0560">Oxidoreductase</keyword>
<sequence>MATLPQNDNGCGWLNILNKRVHRASLSKDINAKWLIVGAGYSGLAAALTLAENLPNDEIVLIDANAAGEGASARNSGYLVDTTLNDGHLSDTGLKSYQQKYELNKKAADNLKQMVDKYNIICDWNECGKFYASSTFDNELKLNNFIELLDKLNLENQFFNQQDLAAQLGTGFYKMAVKTFGGAMLQPAALARGLIDALPHNVSLYEHTPVVKIKHGDKHIVSCAHGEITADNLIIAVNGFMPSLKIKSDRAFPLLLTASLTRPLTDDEQKHMNEAQEWGVLSANHMGATLRYTSDKRLMIRNTVEVSSSLRLNDHDLKKRKAIHLAGLKVRFPFLADDVIAHSWSGITCISANNANVFDEIYKNCWAIGCYNGGGVGLANLFGQEIAYQALNKSSDVKKLIDARPKPNWLPPQPVLNWGVRLKLAKDKFKATEEV</sequence>
<dbReference type="GO" id="GO:0005737">
    <property type="term" value="C:cytoplasm"/>
    <property type="evidence" value="ECO:0007669"/>
    <property type="project" value="TreeGrafter"/>
</dbReference>
<organism evidence="3">
    <name type="scientific">OCS116 cluster bacterium</name>
    <dbReference type="NCBI Taxonomy" id="2030921"/>
    <lineage>
        <taxon>Bacteria</taxon>
        <taxon>Pseudomonadati</taxon>
        <taxon>Pseudomonadota</taxon>
        <taxon>Alphaproteobacteria</taxon>
        <taxon>OCS116 cluster</taxon>
    </lineage>
</organism>
<feature type="domain" description="FAD dependent oxidoreductase" evidence="2">
    <location>
        <begin position="34"/>
        <end position="388"/>
    </location>
</feature>
<dbReference type="EMBL" id="NVUS01000030">
    <property type="protein sequence ID" value="PCI97402.1"/>
    <property type="molecule type" value="Genomic_DNA"/>
</dbReference>
<dbReference type="SUPFAM" id="SSF51905">
    <property type="entry name" value="FAD/NAD(P)-binding domain"/>
    <property type="match status" value="1"/>
</dbReference>